<comment type="subcellular location">
    <subcellularLocation>
        <location evidence="1">Membrane</location>
    </subcellularLocation>
</comment>
<dbReference type="GO" id="GO:0071470">
    <property type="term" value="P:cellular response to osmotic stress"/>
    <property type="evidence" value="ECO:0007669"/>
    <property type="project" value="InterPro"/>
</dbReference>
<evidence type="ECO:0000256" key="1">
    <source>
        <dbReference type="ARBA" id="ARBA00004370"/>
    </source>
</evidence>
<dbReference type="AlphaFoldDB" id="A0A816ZVN3"/>
<dbReference type="EMBL" id="CAJNRG010017616">
    <property type="protein sequence ID" value="CAF2234874.1"/>
    <property type="molecule type" value="Genomic_DNA"/>
</dbReference>
<evidence type="ECO:0000256" key="5">
    <source>
        <dbReference type="SAM" id="Phobius"/>
    </source>
</evidence>
<accession>A0A816ZVN3</accession>
<dbReference type="InterPro" id="IPR010920">
    <property type="entry name" value="LSM_dom_sf"/>
</dbReference>
<evidence type="ECO:0000256" key="2">
    <source>
        <dbReference type="ARBA" id="ARBA00022692"/>
    </source>
</evidence>
<comment type="caution">
    <text evidence="7">The sequence shown here is derived from an EMBL/GenBank/DDBJ whole genome shotgun (WGS) entry which is preliminary data.</text>
</comment>
<evidence type="ECO:0000256" key="4">
    <source>
        <dbReference type="ARBA" id="ARBA00023136"/>
    </source>
</evidence>
<dbReference type="InterPro" id="IPR023408">
    <property type="entry name" value="MscS_beta-dom_sf"/>
</dbReference>
<feature type="transmembrane region" description="Helical" evidence="5">
    <location>
        <begin position="21"/>
        <end position="38"/>
    </location>
</feature>
<feature type="transmembrane region" description="Helical" evidence="5">
    <location>
        <begin position="99"/>
        <end position="121"/>
    </location>
</feature>
<dbReference type="SUPFAM" id="SSF50182">
    <property type="entry name" value="Sm-like ribonucleoproteins"/>
    <property type="match status" value="1"/>
</dbReference>
<organism evidence="7 8">
    <name type="scientific">Rotaria magnacalcarata</name>
    <dbReference type="NCBI Taxonomy" id="392030"/>
    <lineage>
        <taxon>Eukaryota</taxon>
        <taxon>Metazoa</taxon>
        <taxon>Spiralia</taxon>
        <taxon>Gnathifera</taxon>
        <taxon>Rotifera</taxon>
        <taxon>Eurotatoria</taxon>
        <taxon>Bdelloidea</taxon>
        <taxon>Philodinida</taxon>
        <taxon>Philodinidae</taxon>
        <taxon>Rotaria</taxon>
    </lineage>
</organism>
<evidence type="ECO:0000256" key="3">
    <source>
        <dbReference type="ARBA" id="ARBA00022989"/>
    </source>
</evidence>
<feature type="domain" description="Mechanosensitive ion channel MscS" evidence="6">
    <location>
        <begin position="141"/>
        <end position="209"/>
    </location>
</feature>
<proteinExistence type="predicted"/>
<keyword evidence="2 5" id="KW-0812">Transmembrane</keyword>
<evidence type="ECO:0000313" key="8">
    <source>
        <dbReference type="Proteomes" id="UP000663887"/>
    </source>
</evidence>
<feature type="transmembrane region" description="Helical" evidence="5">
    <location>
        <begin position="127"/>
        <end position="150"/>
    </location>
</feature>
<sequence>MGKLIRVKDKLYPKLLSKHKLSNQIIKVFLALYMVFWADIFDKSNLMTSVTTKIKDVVITAYIIFTITSLILTIINITADLYNNRGLNKKIAIELHTQIFRIFIVLCAILAIFSLVVGISISSLFASIGAATALLTFVFKDIILGLIASLQVIFQNIIQIGDWVTMPQYNADGDIVKITITVVVIRNFDNTYTTVPTSAFLTSGVKNWRPMFEIGGRRIKRAISIDMDTIKICDQNELAKIKIYLT</sequence>
<dbReference type="GO" id="GO:0008381">
    <property type="term" value="F:mechanosensitive monoatomic ion channel activity"/>
    <property type="evidence" value="ECO:0007669"/>
    <property type="project" value="InterPro"/>
</dbReference>
<reference evidence="7" key="1">
    <citation type="submission" date="2021-02" db="EMBL/GenBank/DDBJ databases">
        <authorList>
            <person name="Nowell W R."/>
        </authorList>
    </citation>
    <scope>NUCLEOTIDE SEQUENCE</scope>
</reference>
<protein>
    <recommendedName>
        <fullName evidence="6">Mechanosensitive ion channel MscS domain-containing protein</fullName>
    </recommendedName>
</protein>
<dbReference type="GO" id="GO:0005886">
    <property type="term" value="C:plasma membrane"/>
    <property type="evidence" value="ECO:0007669"/>
    <property type="project" value="TreeGrafter"/>
</dbReference>
<dbReference type="PANTHER" id="PTHR30414">
    <property type="entry name" value="MINICONDUCTANCE MECHANOSENSITIVE CHANNEL YBDG"/>
    <property type="match status" value="1"/>
</dbReference>
<keyword evidence="3 5" id="KW-1133">Transmembrane helix</keyword>
<dbReference type="Pfam" id="PF00924">
    <property type="entry name" value="MS_channel_2nd"/>
    <property type="match status" value="1"/>
</dbReference>
<keyword evidence="4 5" id="KW-0472">Membrane</keyword>
<evidence type="ECO:0000259" key="6">
    <source>
        <dbReference type="Pfam" id="PF00924"/>
    </source>
</evidence>
<dbReference type="InterPro" id="IPR006685">
    <property type="entry name" value="MscS_channel_2nd"/>
</dbReference>
<dbReference type="Gene3D" id="2.30.30.60">
    <property type="match status" value="1"/>
</dbReference>
<gene>
    <name evidence="7" type="ORF">XDN619_LOCUS34528</name>
</gene>
<dbReference type="PANTHER" id="PTHR30414:SF0">
    <property type="entry name" value="MINICONDUCTANCE MECHANOSENSITIVE CHANNEL YBDG"/>
    <property type="match status" value="1"/>
</dbReference>
<dbReference type="InterPro" id="IPR030192">
    <property type="entry name" value="YbdG"/>
</dbReference>
<feature type="transmembrane region" description="Helical" evidence="5">
    <location>
        <begin position="58"/>
        <end position="79"/>
    </location>
</feature>
<dbReference type="Proteomes" id="UP000663887">
    <property type="component" value="Unassembled WGS sequence"/>
</dbReference>
<name>A0A816ZVN3_9BILA</name>
<evidence type="ECO:0000313" key="7">
    <source>
        <dbReference type="EMBL" id="CAF2234874.1"/>
    </source>
</evidence>